<proteinExistence type="predicted"/>
<dbReference type="Proteomes" id="UP000428803">
    <property type="component" value="Chromosome"/>
</dbReference>
<dbReference type="KEGG" id="slaa:EUU25_14765"/>
<reference evidence="3" key="1">
    <citation type="submission" date="2019-01" db="EMBL/GenBank/DDBJ databases">
        <title>Sphingorhabdus lacus sp.nov., isolated from an oligotrophic freshwater lake.</title>
        <authorList>
            <person name="Park M."/>
        </authorList>
    </citation>
    <scope>NUCLEOTIDE SEQUENCE [LARGE SCALE GENOMIC DNA]</scope>
    <source>
        <strain evidence="3">IMCC1753</strain>
    </source>
</reference>
<protein>
    <submittedName>
        <fullName evidence="2">Uncharacterized protein</fullName>
    </submittedName>
</protein>
<feature type="transmembrane region" description="Helical" evidence="1">
    <location>
        <begin position="6"/>
        <end position="25"/>
    </location>
</feature>
<keyword evidence="3" id="KW-1185">Reference proteome</keyword>
<keyword evidence="1" id="KW-1133">Transmembrane helix</keyword>
<evidence type="ECO:0000313" key="3">
    <source>
        <dbReference type="Proteomes" id="UP000428803"/>
    </source>
</evidence>
<evidence type="ECO:0000256" key="1">
    <source>
        <dbReference type="SAM" id="Phobius"/>
    </source>
</evidence>
<dbReference type="AlphaFoldDB" id="A0A6I6L7C6"/>
<keyword evidence="1" id="KW-0812">Transmembrane</keyword>
<accession>A0A6I6L7C6</accession>
<dbReference type="OrthoDB" id="7586036at2"/>
<gene>
    <name evidence="2" type="ORF">EUU25_14765</name>
</gene>
<keyword evidence="1" id="KW-0472">Membrane</keyword>
<sequence length="116" mass="12976">MRVPDTFQTLLVFVSFLVVAMIGGLQQLSRRPGMPCPKVIRRLINQNPDFPVIETGKRGRAYQFDLDESVAFIERLQARGGMSAARWDAAMSSLGLDIDPTAPQIDQRHPVTREPP</sequence>
<dbReference type="RefSeq" id="WP_158902274.1">
    <property type="nucleotide sequence ID" value="NZ_CP035733.1"/>
</dbReference>
<evidence type="ECO:0000313" key="2">
    <source>
        <dbReference type="EMBL" id="QGY81769.1"/>
    </source>
</evidence>
<dbReference type="EMBL" id="CP035733">
    <property type="protein sequence ID" value="QGY81769.1"/>
    <property type="molecule type" value="Genomic_DNA"/>
</dbReference>
<name>A0A6I6L7C6_9SPHN</name>
<organism evidence="2 3">
    <name type="scientific">Sphingorhabdus lacus</name>
    <dbReference type="NCBI Taxonomy" id="392610"/>
    <lineage>
        <taxon>Bacteria</taxon>
        <taxon>Pseudomonadati</taxon>
        <taxon>Pseudomonadota</taxon>
        <taxon>Alphaproteobacteria</taxon>
        <taxon>Sphingomonadales</taxon>
        <taxon>Sphingomonadaceae</taxon>
        <taxon>Sphingorhabdus</taxon>
    </lineage>
</organism>